<organism evidence="2">
    <name type="scientific">Lotharella globosa</name>
    <dbReference type="NCBI Taxonomy" id="91324"/>
    <lineage>
        <taxon>Eukaryota</taxon>
        <taxon>Sar</taxon>
        <taxon>Rhizaria</taxon>
        <taxon>Cercozoa</taxon>
        <taxon>Chlorarachniophyceae</taxon>
        <taxon>Lotharella</taxon>
    </lineage>
</organism>
<proteinExistence type="predicted"/>
<sequence length="231" mass="26225">MAFSTSARFNYKTRKQVPGPRYDHLKAFQKYDSRIKRTAAYSFNQFRRFNPDPKNSHPGLVYSPDEQKVQEAAKTTVFPTGKRFKYSRPKSPGPKYDTSKQEKIRIQYPKAVFGTDDRFKELRPSRFPGPRYDVYRGMAQTKQRATGTRFGDAARVVNFGSSIAPGPAYNPSDHYTTRIRTAPTAAFGSAKRWSTKAPPSIPGPRYTPNTHVVAKRHQISPAAVMAASRRR</sequence>
<feature type="region of interest" description="Disordered" evidence="1">
    <location>
        <begin position="82"/>
        <end position="102"/>
    </location>
</feature>
<evidence type="ECO:0000313" key="2">
    <source>
        <dbReference type="EMBL" id="CAE0683562.1"/>
    </source>
</evidence>
<reference evidence="2" key="1">
    <citation type="submission" date="2021-01" db="EMBL/GenBank/DDBJ databases">
        <authorList>
            <person name="Corre E."/>
            <person name="Pelletier E."/>
            <person name="Niang G."/>
            <person name="Scheremetjew M."/>
            <person name="Finn R."/>
            <person name="Kale V."/>
            <person name="Holt S."/>
            <person name="Cochrane G."/>
            <person name="Meng A."/>
            <person name="Brown T."/>
            <person name="Cohen L."/>
        </authorList>
    </citation>
    <scope>NUCLEOTIDE SEQUENCE</scope>
    <source>
        <strain evidence="2">CCCM811</strain>
    </source>
</reference>
<feature type="region of interest" description="Disordered" evidence="1">
    <location>
        <begin position="187"/>
        <end position="209"/>
    </location>
</feature>
<accession>A0A7S4E150</accession>
<protein>
    <submittedName>
        <fullName evidence="2">Uncharacterized protein</fullName>
    </submittedName>
</protein>
<gene>
    <name evidence="2" type="ORF">LGLO00237_LOCUS35350</name>
</gene>
<dbReference type="EMBL" id="HBIV01051412">
    <property type="protein sequence ID" value="CAE0683562.1"/>
    <property type="molecule type" value="Transcribed_RNA"/>
</dbReference>
<dbReference type="AlphaFoldDB" id="A0A7S4E150"/>
<name>A0A7S4E150_9EUKA</name>
<evidence type="ECO:0000256" key="1">
    <source>
        <dbReference type="SAM" id="MobiDB-lite"/>
    </source>
</evidence>